<reference evidence="2" key="1">
    <citation type="journal article" date="2019" name="Sci. Rep.">
        <title>Draft genome of Tanacetum cinerariifolium, the natural source of mosquito coil.</title>
        <authorList>
            <person name="Yamashiro T."/>
            <person name="Shiraishi A."/>
            <person name="Satake H."/>
            <person name="Nakayama K."/>
        </authorList>
    </citation>
    <scope>NUCLEOTIDE SEQUENCE</scope>
</reference>
<feature type="non-terminal residue" evidence="2">
    <location>
        <position position="1"/>
    </location>
</feature>
<sequence length="60" mass="6726">SGVDETDYHLENEIRLSQRLFYDNSSPHPPEEFVSENSNANAESFSPSPIPIEDSKSSVE</sequence>
<evidence type="ECO:0000256" key="1">
    <source>
        <dbReference type="SAM" id="MobiDB-lite"/>
    </source>
</evidence>
<proteinExistence type="predicted"/>
<comment type="caution">
    <text evidence="2">The sequence shown here is derived from an EMBL/GenBank/DDBJ whole genome shotgun (WGS) entry which is preliminary data.</text>
</comment>
<feature type="compositionally biased region" description="Low complexity" evidence="1">
    <location>
        <begin position="35"/>
        <end position="47"/>
    </location>
</feature>
<dbReference type="EMBL" id="BKCJ011788515">
    <property type="protein sequence ID" value="GFD52970.1"/>
    <property type="molecule type" value="Genomic_DNA"/>
</dbReference>
<accession>A0A699X3B6</accession>
<evidence type="ECO:0000313" key="2">
    <source>
        <dbReference type="EMBL" id="GFD52970.1"/>
    </source>
</evidence>
<dbReference type="AlphaFoldDB" id="A0A699X3B6"/>
<feature type="region of interest" description="Disordered" evidence="1">
    <location>
        <begin position="22"/>
        <end position="60"/>
    </location>
</feature>
<protein>
    <submittedName>
        <fullName evidence="2">Uncharacterized protein</fullName>
    </submittedName>
</protein>
<organism evidence="2">
    <name type="scientific">Tanacetum cinerariifolium</name>
    <name type="common">Dalmatian daisy</name>
    <name type="synonym">Chrysanthemum cinerariifolium</name>
    <dbReference type="NCBI Taxonomy" id="118510"/>
    <lineage>
        <taxon>Eukaryota</taxon>
        <taxon>Viridiplantae</taxon>
        <taxon>Streptophyta</taxon>
        <taxon>Embryophyta</taxon>
        <taxon>Tracheophyta</taxon>
        <taxon>Spermatophyta</taxon>
        <taxon>Magnoliopsida</taxon>
        <taxon>eudicotyledons</taxon>
        <taxon>Gunneridae</taxon>
        <taxon>Pentapetalae</taxon>
        <taxon>asterids</taxon>
        <taxon>campanulids</taxon>
        <taxon>Asterales</taxon>
        <taxon>Asteraceae</taxon>
        <taxon>Asteroideae</taxon>
        <taxon>Anthemideae</taxon>
        <taxon>Anthemidinae</taxon>
        <taxon>Tanacetum</taxon>
    </lineage>
</organism>
<gene>
    <name evidence="2" type="ORF">Tci_924939</name>
</gene>
<name>A0A699X3B6_TANCI</name>